<gene>
    <name evidence="4" type="ORF">DSM112329_01452</name>
</gene>
<protein>
    <recommendedName>
        <fullName evidence="3">Peptidase S55 domain-containing protein</fullName>
    </recommendedName>
</protein>
<feature type="signal peptide" evidence="2">
    <location>
        <begin position="1"/>
        <end position="25"/>
    </location>
</feature>
<reference evidence="4" key="1">
    <citation type="submission" date="2022-12" db="EMBL/GenBank/DDBJ databases">
        <title>Paraconexibacter alkalitolerans sp. nov. and Baekduia alba sp. nov., isolated from soil and emended description of the genera Paraconexibacter (Chun et al., 2020) and Baekduia (An et al., 2020).</title>
        <authorList>
            <person name="Vieira S."/>
            <person name="Huber K.J."/>
            <person name="Geppert A."/>
            <person name="Wolf J."/>
            <person name="Neumann-Schaal M."/>
            <person name="Muesken M."/>
            <person name="Overmann J."/>
        </authorList>
    </citation>
    <scope>NUCLEOTIDE SEQUENCE</scope>
    <source>
        <strain evidence="4">AEG42_29</strain>
    </source>
</reference>
<dbReference type="PROSITE" id="PS51494">
    <property type="entry name" value="SPOIVB"/>
    <property type="match status" value="1"/>
</dbReference>
<dbReference type="AlphaFoldDB" id="A0AAU7AT07"/>
<name>A0AAU7AT07_9ACTN</name>
<dbReference type="EMBL" id="CP114014">
    <property type="protein sequence ID" value="XAY04617.1"/>
    <property type="molecule type" value="Genomic_DNA"/>
</dbReference>
<feature type="region of interest" description="Disordered" evidence="1">
    <location>
        <begin position="544"/>
        <end position="580"/>
    </location>
</feature>
<feature type="domain" description="Peptidase S55" evidence="3">
    <location>
        <begin position="1"/>
        <end position="148"/>
    </location>
</feature>
<dbReference type="KEGG" id="parq:DSM112329_01452"/>
<evidence type="ECO:0000259" key="3">
    <source>
        <dbReference type="PROSITE" id="PS51494"/>
    </source>
</evidence>
<proteinExistence type="predicted"/>
<accession>A0AAU7AT07</accession>
<feature type="chain" id="PRO_5043627240" description="Peptidase S55 domain-containing protein" evidence="2">
    <location>
        <begin position="26"/>
        <end position="596"/>
    </location>
</feature>
<dbReference type="InterPro" id="IPR008763">
    <property type="entry name" value="Peptidase_S55"/>
</dbReference>
<evidence type="ECO:0000256" key="1">
    <source>
        <dbReference type="SAM" id="MobiDB-lite"/>
    </source>
</evidence>
<feature type="compositionally biased region" description="Polar residues" evidence="1">
    <location>
        <begin position="544"/>
        <end position="555"/>
    </location>
</feature>
<organism evidence="4">
    <name type="scientific">Paraconexibacter sp. AEG42_29</name>
    <dbReference type="NCBI Taxonomy" id="2997339"/>
    <lineage>
        <taxon>Bacteria</taxon>
        <taxon>Bacillati</taxon>
        <taxon>Actinomycetota</taxon>
        <taxon>Thermoleophilia</taxon>
        <taxon>Solirubrobacterales</taxon>
        <taxon>Paraconexibacteraceae</taxon>
        <taxon>Paraconexibacter</taxon>
    </lineage>
</organism>
<evidence type="ECO:0000313" key="4">
    <source>
        <dbReference type="EMBL" id="XAY04617.1"/>
    </source>
</evidence>
<keyword evidence="2" id="KW-0732">Signal</keyword>
<sequence>MRYLRRTVLGALSCVGVLGAQAAHAAEPIMPLADVQKGMRCTAQSVVSGTDIATFDIEVLDVISGDVALRSPYILFRASGAAIDATGIGPGFSGSPISCPDAAGTYRVAGAISQGIGSYGNRVALATPIESILGEPVEPPAETRSAPALLRAARPLATPLSIGGLSAPTAQALAIAAKRTGRPVYAAPSAPTDQRFPVQQLRGGAAMAVGLASGDVTAGAIGTVAYVDGDKVWSFGHPLDSAGRRALFLQDAYVYSVIDNPTGSAELSTYKLAAPGHNVGTLTNDGTFAVVGRLGTLPSSYPLTITGTDLDRNTTSTARIQLADEAGLGLPTGSSALTQVGSLAIAEVAYDLLHSTPIRQSGSMCVAISLRERPKPMQFCNTYSGGTLGAGAGAALIADFSAATAQVDAYNFGPLHVTGVKVDVKLRRSLRQAYLLKVTAPERVRRGTTVRVRAYAQRVNGEKFAVTIPVKVPATTPLGSRRIQLDGTPGDGGGSLADALSAVLDLSSLFADDEDAESDGGSGPRTPKALAALVRSVHRYDGVTTSIPPVGGSSSDDPEAAAPTGAEADAQKARQAYRNPDVRISGTARVKVRIVK</sequence>
<evidence type="ECO:0000256" key="2">
    <source>
        <dbReference type="SAM" id="SignalP"/>
    </source>
</evidence>
<dbReference type="RefSeq" id="WP_354701145.1">
    <property type="nucleotide sequence ID" value="NZ_CP114014.1"/>
</dbReference>